<keyword evidence="1" id="KW-0472">Membrane</keyword>
<evidence type="ECO:0000256" key="1">
    <source>
        <dbReference type="SAM" id="Phobius"/>
    </source>
</evidence>
<dbReference type="AlphaFoldDB" id="A0A3A8NAB2"/>
<sequence>MSRVLSFFGAPVVMLARTVRAGTREGVPLRETLAQVHALGGRSVWLVMSGMAFFGAVLVTIANEQAKQLIGNVA</sequence>
<gene>
    <name evidence="2" type="ORF">D7V93_42550</name>
</gene>
<feature type="non-terminal residue" evidence="2">
    <location>
        <position position="74"/>
    </location>
</feature>
<evidence type="ECO:0000313" key="3">
    <source>
        <dbReference type="Proteomes" id="UP000272888"/>
    </source>
</evidence>
<dbReference type="Proteomes" id="UP000272888">
    <property type="component" value="Unassembled WGS sequence"/>
</dbReference>
<keyword evidence="1" id="KW-0812">Transmembrane</keyword>
<evidence type="ECO:0000313" key="2">
    <source>
        <dbReference type="EMBL" id="RKH36942.1"/>
    </source>
</evidence>
<keyword evidence="3" id="KW-1185">Reference proteome</keyword>
<name>A0A3A8NAB2_9BACT</name>
<reference evidence="3" key="1">
    <citation type="submission" date="2018-09" db="EMBL/GenBank/DDBJ databases">
        <authorList>
            <person name="Livingstone P.G."/>
            <person name="Whitworth D.E."/>
        </authorList>
    </citation>
    <scope>NUCLEOTIDE SEQUENCE [LARGE SCALE GENOMIC DNA]</scope>
    <source>
        <strain evidence="3">CA051B</strain>
    </source>
</reference>
<proteinExistence type="predicted"/>
<comment type="caution">
    <text evidence="2">The sequence shown here is derived from an EMBL/GenBank/DDBJ whole genome shotgun (WGS) entry which is preliminary data.</text>
</comment>
<keyword evidence="1" id="KW-1133">Transmembrane helix</keyword>
<dbReference type="EMBL" id="RAWB01000967">
    <property type="protein sequence ID" value="RKH36942.1"/>
    <property type="molecule type" value="Genomic_DNA"/>
</dbReference>
<protein>
    <submittedName>
        <fullName evidence="2">ABC transporter permease</fullName>
    </submittedName>
</protein>
<organism evidence="2 3">
    <name type="scientific">Corallococcus llansteffanensis</name>
    <dbReference type="NCBI Taxonomy" id="2316731"/>
    <lineage>
        <taxon>Bacteria</taxon>
        <taxon>Pseudomonadati</taxon>
        <taxon>Myxococcota</taxon>
        <taxon>Myxococcia</taxon>
        <taxon>Myxococcales</taxon>
        <taxon>Cystobacterineae</taxon>
        <taxon>Myxococcaceae</taxon>
        <taxon>Corallococcus</taxon>
    </lineage>
</organism>
<accession>A0A3A8NAB2</accession>
<feature type="transmembrane region" description="Helical" evidence="1">
    <location>
        <begin position="45"/>
        <end position="62"/>
    </location>
</feature>